<reference evidence="1" key="1">
    <citation type="submission" date="2018-07" db="EMBL/GenBank/DDBJ databases">
        <authorList>
            <person name="Ashton P.M."/>
            <person name="Dallman T."/>
            <person name="Nair S."/>
            <person name="De Pinna E."/>
            <person name="Peters T."/>
            <person name="Grant K."/>
        </authorList>
    </citation>
    <scope>NUCLEOTIDE SEQUENCE [LARGE SCALE GENOMIC DNA]</scope>
    <source>
        <strain evidence="1">561031</strain>
    </source>
</reference>
<dbReference type="Gene3D" id="1.25.40.10">
    <property type="entry name" value="Tetratricopeptide repeat domain"/>
    <property type="match status" value="1"/>
</dbReference>
<organism evidence="1">
    <name type="scientific">Shigella dysenteriae</name>
    <dbReference type="NCBI Taxonomy" id="622"/>
    <lineage>
        <taxon>Bacteria</taxon>
        <taxon>Pseudomonadati</taxon>
        <taxon>Pseudomonadota</taxon>
        <taxon>Gammaproteobacteria</taxon>
        <taxon>Enterobacterales</taxon>
        <taxon>Enterobacteriaceae</taxon>
        <taxon>Shigella</taxon>
    </lineage>
</organism>
<name>A0A3R0X110_SHIDY</name>
<proteinExistence type="predicted"/>
<evidence type="ECO:0000313" key="1">
    <source>
        <dbReference type="EMBL" id="MLU11378.1"/>
    </source>
</evidence>
<dbReference type="InterPro" id="IPR011990">
    <property type="entry name" value="TPR-like_helical_dom_sf"/>
</dbReference>
<protein>
    <recommendedName>
        <fullName evidence="2">Tetratricopeptide repeat protein</fullName>
    </recommendedName>
</protein>
<accession>A0A3R0X110</accession>
<evidence type="ECO:0008006" key="2">
    <source>
        <dbReference type="Google" id="ProtNLM"/>
    </source>
</evidence>
<gene>
    <name evidence="1" type="ORF">DRW31_02790</name>
</gene>
<dbReference type="Proteomes" id="UP000839527">
    <property type="component" value="Unassembled WGS sequence"/>
</dbReference>
<dbReference type="EMBL" id="RVGV01000005">
    <property type="protein sequence ID" value="MLU11378.1"/>
    <property type="molecule type" value="Genomic_DNA"/>
</dbReference>
<comment type="caution">
    <text evidence="1">The sequence shown here is derived from an EMBL/GenBank/DDBJ whole genome shotgun (WGS) entry which is preliminary data.</text>
</comment>
<dbReference type="SUPFAM" id="SSF48452">
    <property type="entry name" value="TPR-like"/>
    <property type="match status" value="1"/>
</dbReference>
<dbReference type="AlphaFoldDB" id="A0A3R0X110"/>
<sequence length="243" mass="26584">MPVAQPKTGEVVAKLGPSLEAGRILLLDLEKQKLLRDARALPIRYQSLALEGLILLLDGKVERGIEAIETSLAICPTDPVTWNNYSSALSNLGLYSKRRELLTRALDYDFPCMVEHALNFAAFWADGEILDMAIAKLEKFGQTEKEKHVSALETAVVLSNLGGPMSDGLKKAADVLMYIVESESLRAKTSSLLTDGEGYGSFSVGIETEDAEYLSYLNDKVVDEMIERGLETGCSVAYFEAVN</sequence>